<sequence>MPRPHLDLESWGKIRRVRVAGKPTAVAYYRDSTGKRRKMQRQAKTLAEAERVLIRAMKKALADADGDLNADSTVQQAGEAWFREPELDDYSVQTRRTYRRVFDNLLVGGFGDVRMKEASVPRVDRFMKRVATDHGPSTAKTARTILSHIFALAVRHGAMPANPVVSLGKVASGKKPVEAPSVSDIAAMRWIMHMYDITPDKRGAKRTAELGDLFDMLIATGARPGEIMALSWDDIDFTDGTVAIAKTTVIGEDGKLTVQEHPKSDAGRRVLTLPRYAVDMLTRRRVEAFCEWVFPSSTGTLRWSHNLRRQWREALEGTPYLAVTPRSIRKAVATRIRDVMGVQAAQEQLGHASSVVTTKHYIQPLAQAPDVSGALMGWVESSE</sequence>
<dbReference type="PROSITE" id="PS51898">
    <property type="entry name" value="TYR_RECOMBINASE"/>
    <property type="match status" value="1"/>
</dbReference>
<dbReference type="InterPro" id="IPR010998">
    <property type="entry name" value="Integrase_recombinase_N"/>
</dbReference>
<dbReference type="InterPro" id="IPR050808">
    <property type="entry name" value="Phage_Integrase"/>
</dbReference>
<dbReference type="Proteomes" id="UP000638043">
    <property type="component" value="Unassembled WGS sequence"/>
</dbReference>
<dbReference type="PANTHER" id="PTHR30629">
    <property type="entry name" value="PROPHAGE INTEGRASE"/>
    <property type="match status" value="1"/>
</dbReference>
<organism evidence="6 7">
    <name type="scientific">Microbacterium nanhaiense</name>
    <dbReference type="NCBI Taxonomy" id="1301026"/>
    <lineage>
        <taxon>Bacteria</taxon>
        <taxon>Bacillati</taxon>
        <taxon>Actinomycetota</taxon>
        <taxon>Actinomycetes</taxon>
        <taxon>Micrococcales</taxon>
        <taxon>Microbacteriaceae</taxon>
        <taxon>Microbacterium</taxon>
    </lineage>
</organism>
<dbReference type="Gene3D" id="1.10.150.130">
    <property type="match status" value="1"/>
</dbReference>
<keyword evidence="2" id="KW-0229">DNA integration</keyword>
<evidence type="ECO:0000256" key="1">
    <source>
        <dbReference type="ARBA" id="ARBA00008857"/>
    </source>
</evidence>
<dbReference type="InterPro" id="IPR013762">
    <property type="entry name" value="Integrase-like_cat_sf"/>
</dbReference>
<protein>
    <recommendedName>
        <fullName evidence="5">Tyr recombinase domain-containing protein</fullName>
    </recommendedName>
</protein>
<dbReference type="InterPro" id="IPR011010">
    <property type="entry name" value="DNA_brk_join_enz"/>
</dbReference>
<dbReference type="EMBL" id="BMMQ01000001">
    <property type="protein sequence ID" value="GGO58994.1"/>
    <property type="molecule type" value="Genomic_DNA"/>
</dbReference>
<evidence type="ECO:0000313" key="7">
    <source>
        <dbReference type="Proteomes" id="UP000638043"/>
    </source>
</evidence>
<accession>A0ABQ2MWA1</accession>
<dbReference type="SUPFAM" id="SSF56349">
    <property type="entry name" value="DNA breaking-rejoining enzymes"/>
    <property type="match status" value="1"/>
</dbReference>
<feature type="domain" description="Tyr recombinase" evidence="5">
    <location>
        <begin position="175"/>
        <end position="376"/>
    </location>
</feature>
<evidence type="ECO:0000256" key="4">
    <source>
        <dbReference type="ARBA" id="ARBA00023172"/>
    </source>
</evidence>
<keyword evidence="3" id="KW-0238">DNA-binding</keyword>
<dbReference type="CDD" id="cd01189">
    <property type="entry name" value="INT_ICEBs1_C_like"/>
    <property type="match status" value="1"/>
</dbReference>
<dbReference type="PANTHER" id="PTHR30629:SF2">
    <property type="entry name" value="PROPHAGE INTEGRASE INTS-RELATED"/>
    <property type="match status" value="1"/>
</dbReference>
<evidence type="ECO:0000259" key="5">
    <source>
        <dbReference type="PROSITE" id="PS51898"/>
    </source>
</evidence>
<dbReference type="Pfam" id="PF00589">
    <property type="entry name" value="Phage_integrase"/>
    <property type="match status" value="1"/>
</dbReference>
<reference evidence="7" key="1">
    <citation type="journal article" date="2019" name="Int. J. Syst. Evol. Microbiol.">
        <title>The Global Catalogue of Microorganisms (GCM) 10K type strain sequencing project: providing services to taxonomists for standard genome sequencing and annotation.</title>
        <authorList>
            <consortium name="The Broad Institute Genomics Platform"/>
            <consortium name="The Broad Institute Genome Sequencing Center for Infectious Disease"/>
            <person name="Wu L."/>
            <person name="Ma J."/>
        </authorList>
    </citation>
    <scope>NUCLEOTIDE SEQUENCE [LARGE SCALE GENOMIC DNA]</scope>
    <source>
        <strain evidence="7">CGMCC 4.7181</strain>
    </source>
</reference>
<comment type="similarity">
    <text evidence="1">Belongs to the 'phage' integrase family.</text>
</comment>
<evidence type="ECO:0000313" key="6">
    <source>
        <dbReference type="EMBL" id="GGO58994.1"/>
    </source>
</evidence>
<comment type="caution">
    <text evidence="6">The sequence shown here is derived from an EMBL/GenBank/DDBJ whole genome shotgun (WGS) entry which is preliminary data.</text>
</comment>
<gene>
    <name evidence="6" type="ORF">GCM10010910_00880</name>
</gene>
<dbReference type="InterPro" id="IPR002104">
    <property type="entry name" value="Integrase_catalytic"/>
</dbReference>
<evidence type="ECO:0000256" key="2">
    <source>
        <dbReference type="ARBA" id="ARBA00022908"/>
    </source>
</evidence>
<dbReference type="RefSeq" id="WP_188699369.1">
    <property type="nucleotide sequence ID" value="NZ_BMMQ01000001.1"/>
</dbReference>
<keyword evidence="4" id="KW-0233">DNA recombination</keyword>
<evidence type="ECO:0000256" key="3">
    <source>
        <dbReference type="ARBA" id="ARBA00023125"/>
    </source>
</evidence>
<keyword evidence="7" id="KW-1185">Reference proteome</keyword>
<proteinExistence type="inferred from homology"/>
<name>A0ABQ2MWA1_9MICO</name>
<dbReference type="Gene3D" id="1.10.443.10">
    <property type="entry name" value="Intergrase catalytic core"/>
    <property type="match status" value="1"/>
</dbReference>